<dbReference type="RefSeq" id="WP_103969209.1">
    <property type="nucleotide sequence ID" value="NZ_FNVC01000011.1"/>
</dbReference>
<dbReference type="InterPro" id="IPR025612">
    <property type="entry name" value="YqjK"/>
</dbReference>
<reference evidence="1" key="2">
    <citation type="journal article" date="2021" name="Front. Microbiol.">
        <title>Aerobic Denitrification and Heterotrophic Sulfur Oxidation in the Genus Halomonas Revealed by Six Novel Species Characterizations and Genome-Based Analysis.</title>
        <authorList>
            <person name="Wang L."/>
            <person name="Shao Z."/>
        </authorList>
    </citation>
    <scope>NUCLEOTIDE SEQUENCE</scope>
    <source>
        <strain evidence="1">MCCC 1A05776</strain>
    </source>
</reference>
<sequence>MTRRAVEKSLPAAASRAQRKAELIATIERQRIDLLVEAERWQQSSLGLNAGWQRLEGSLKPFLKHYRGVAYLAAGALLVAGLRHPRTLIRLTRQAAAGALLLHRARHLIGKVR</sequence>
<comment type="caution">
    <text evidence="1">The sequence shown here is derived from an EMBL/GenBank/DDBJ whole genome shotgun (WGS) entry which is preliminary data.</text>
</comment>
<evidence type="ECO:0000313" key="2">
    <source>
        <dbReference type="Proteomes" id="UP001320178"/>
    </source>
</evidence>
<reference evidence="1" key="1">
    <citation type="submission" date="2020-05" db="EMBL/GenBank/DDBJ databases">
        <authorList>
            <person name="Wang L."/>
            <person name="Shao Z."/>
        </authorList>
    </citation>
    <scope>NUCLEOTIDE SEQUENCE</scope>
    <source>
        <strain evidence="1">MCCC 1A05776</strain>
    </source>
</reference>
<evidence type="ECO:0000313" key="1">
    <source>
        <dbReference type="EMBL" id="MCE8052309.1"/>
    </source>
</evidence>
<dbReference type="Pfam" id="PF13997">
    <property type="entry name" value="YqjK"/>
    <property type="match status" value="1"/>
</dbReference>
<accession>A0AAW4YV74</accession>
<evidence type="ECO:0008006" key="3">
    <source>
        <dbReference type="Google" id="ProtNLM"/>
    </source>
</evidence>
<dbReference type="EMBL" id="JABFTS010000005">
    <property type="protein sequence ID" value="MCE8052309.1"/>
    <property type="molecule type" value="Genomic_DNA"/>
</dbReference>
<name>A0AAW4YV74_9GAMM</name>
<protein>
    <recommendedName>
        <fullName evidence="3">YqjK-like protein</fullName>
    </recommendedName>
</protein>
<organism evidence="1 2">
    <name type="scientific">Billgrantia desiderata</name>
    <dbReference type="NCBI Taxonomy" id="52021"/>
    <lineage>
        <taxon>Bacteria</taxon>
        <taxon>Pseudomonadati</taxon>
        <taxon>Pseudomonadota</taxon>
        <taxon>Gammaproteobacteria</taxon>
        <taxon>Oceanospirillales</taxon>
        <taxon>Halomonadaceae</taxon>
        <taxon>Billgrantia</taxon>
    </lineage>
</organism>
<dbReference type="Proteomes" id="UP001320178">
    <property type="component" value="Unassembled WGS sequence"/>
</dbReference>
<dbReference type="AlphaFoldDB" id="A0AAW4YV74"/>
<gene>
    <name evidence="1" type="ORF">HOP61_13445</name>
</gene>
<proteinExistence type="predicted"/>